<dbReference type="SUPFAM" id="SSF56524">
    <property type="entry name" value="Oxidoreductase molybdopterin-binding domain"/>
    <property type="match status" value="1"/>
</dbReference>
<keyword evidence="3" id="KW-1185">Reference proteome</keyword>
<evidence type="ECO:0000313" key="2">
    <source>
        <dbReference type="EMBL" id="OXM84243.1"/>
    </source>
</evidence>
<name>A0A229ULI7_9BACL</name>
<organism evidence="2 3">
    <name type="scientific">Paenibacillus rigui</name>
    <dbReference type="NCBI Taxonomy" id="554312"/>
    <lineage>
        <taxon>Bacteria</taxon>
        <taxon>Bacillati</taxon>
        <taxon>Bacillota</taxon>
        <taxon>Bacilli</taxon>
        <taxon>Bacillales</taxon>
        <taxon>Paenibacillaceae</taxon>
        <taxon>Paenibacillus</taxon>
    </lineage>
</organism>
<dbReference type="Gene3D" id="3.90.420.10">
    <property type="entry name" value="Oxidoreductase, molybdopterin-binding domain"/>
    <property type="match status" value="1"/>
</dbReference>
<feature type="domain" description="Oxidoreductase molybdopterin-binding" evidence="1">
    <location>
        <begin position="66"/>
        <end position="131"/>
    </location>
</feature>
<reference evidence="2 3" key="1">
    <citation type="submission" date="2017-07" db="EMBL/GenBank/DDBJ databases">
        <title>Genome sequencing and assembly of Paenibacillus rigui.</title>
        <authorList>
            <person name="Mayilraj S."/>
        </authorList>
    </citation>
    <scope>NUCLEOTIDE SEQUENCE [LARGE SCALE GENOMIC DNA]</scope>
    <source>
        <strain evidence="2 3">JCM 16352</strain>
    </source>
</reference>
<sequence>MNIQVDDERCGSGEYAVSLLVEMAPEKLAIEERVPGVAGKAFDLKGWYRAWKSTRTDDEAAEPSRMTVEAADEFQADIPWDQLDQAVFLYEQDGKPIQKGYPLRLYVPDGSSECLNVKSIVRIRFFYDQSSSEATYGFKNQISVDELRLKK</sequence>
<dbReference type="AlphaFoldDB" id="A0A229ULI7"/>
<comment type="caution">
    <text evidence="2">The sequence shown here is derived from an EMBL/GenBank/DDBJ whole genome shotgun (WGS) entry which is preliminary data.</text>
</comment>
<accession>A0A229ULI7</accession>
<dbReference type="InterPro" id="IPR036374">
    <property type="entry name" value="OxRdtase_Mopterin-bd_sf"/>
</dbReference>
<gene>
    <name evidence="2" type="ORF">CF651_20875</name>
</gene>
<dbReference type="RefSeq" id="WP_094016815.1">
    <property type="nucleotide sequence ID" value="NZ_NMQW01000033.1"/>
</dbReference>
<evidence type="ECO:0000259" key="1">
    <source>
        <dbReference type="Pfam" id="PF00174"/>
    </source>
</evidence>
<evidence type="ECO:0000313" key="3">
    <source>
        <dbReference type="Proteomes" id="UP000215509"/>
    </source>
</evidence>
<dbReference type="Proteomes" id="UP000215509">
    <property type="component" value="Unassembled WGS sequence"/>
</dbReference>
<protein>
    <recommendedName>
        <fullName evidence="1">Oxidoreductase molybdopterin-binding domain-containing protein</fullName>
    </recommendedName>
</protein>
<dbReference type="EMBL" id="NMQW01000033">
    <property type="protein sequence ID" value="OXM84243.1"/>
    <property type="molecule type" value="Genomic_DNA"/>
</dbReference>
<dbReference type="OrthoDB" id="2381583at2"/>
<dbReference type="Pfam" id="PF00174">
    <property type="entry name" value="Oxidored_molyb"/>
    <property type="match status" value="1"/>
</dbReference>
<dbReference type="InterPro" id="IPR000572">
    <property type="entry name" value="OxRdtase_Mopterin-bd_dom"/>
</dbReference>
<proteinExistence type="predicted"/>